<dbReference type="RefSeq" id="WP_023575735.1">
    <property type="nucleotide sequence ID" value="NZ_CBCSBQ010000004.1"/>
</dbReference>
<dbReference type="GO" id="GO:0004077">
    <property type="term" value="F:biotin--[biotin carboxyl-carrier protein] ligase activity"/>
    <property type="evidence" value="ECO:0007669"/>
    <property type="project" value="InterPro"/>
</dbReference>
<name>A0A1G4VZG4_9FLAO</name>
<accession>A0A1G4VZG4</accession>
<dbReference type="STRING" id="329186.SAMN02927925_02063"/>
<dbReference type="CDD" id="cd16442">
    <property type="entry name" value="BPL"/>
    <property type="match status" value="1"/>
</dbReference>
<keyword evidence="1 3" id="KW-0436">Ligase</keyword>
<dbReference type="Proteomes" id="UP000182124">
    <property type="component" value="Unassembled WGS sequence"/>
</dbReference>
<evidence type="ECO:0000313" key="4">
    <source>
        <dbReference type="Proteomes" id="UP000182124"/>
    </source>
</evidence>
<dbReference type="PANTHER" id="PTHR12835">
    <property type="entry name" value="BIOTIN PROTEIN LIGASE"/>
    <property type="match status" value="1"/>
</dbReference>
<dbReference type="PROSITE" id="PS51733">
    <property type="entry name" value="BPL_LPL_CATALYTIC"/>
    <property type="match status" value="1"/>
</dbReference>
<dbReference type="eggNOG" id="COG0340">
    <property type="taxonomic scope" value="Bacteria"/>
</dbReference>
<dbReference type="InterPro" id="IPR045864">
    <property type="entry name" value="aa-tRNA-synth_II/BPL/LPL"/>
</dbReference>
<feature type="domain" description="BPL/LPL catalytic" evidence="2">
    <location>
        <begin position="1"/>
        <end position="177"/>
    </location>
</feature>
<evidence type="ECO:0000259" key="2">
    <source>
        <dbReference type="PROSITE" id="PS51733"/>
    </source>
</evidence>
<dbReference type="Pfam" id="PF03099">
    <property type="entry name" value="BPL_LplA_LipB"/>
    <property type="match status" value="1"/>
</dbReference>
<reference evidence="3 4" key="1">
    <citation type="submission" date="2016-10" db="EMBL/GenBank/DDBJ databases">
        <authorList>
            <person name="de Groot N.N."/>
        </authorList>
    </citation>
    <scope>NUCLEOTIDE SEQUENCE [LARGE SCALE GENOMIC DNA]</scope>
    <source>
        <strain evidence="3 4">CGMCC 1.3801</strain>
    </source>
</reference>
<dbReference type="GO" id="GO:0005737">
    <property type="term" value="C:cytoplasm"/>
    <property type="evidence" value="ECO:0007669"/>
    <property type="project" value="TreeGrafter"/>
</dbReference>
<evidence type="ECO:0000256" key="1">
    <source>
        <dbReference type="ARBA" id="ARBA00022598"/>
    </source>
</evidence>
<evidence type="ECO:0000313" key="3">
    <source>
        <dbReference type="EMBL" id="SCX14401.1"/>
    </source>
</evidence>
<dbReference type="AlphaFoldDB" id="A0A1G4VZG4"/>
<dbReference type="PANTHER" id="PTHR12835:SF5">
    <property type="entry name" value="BIOTIN--PROTEIN LIGASE"/>
    <property type="match status" value="1"/>
</dbReference>
<dbReference type="Gene3D" id="3.30.930.10">
    <property type="entry name" value="Bira Bifunctional Protein, Domain 2"/>
    <property type="match status" value="1"/>
</dbReference>
<gene>
    <name evidence="3" type="ORF">SAMN02927925_02063</name>
</gene>
<proteinExistence type="predicted"/>
<dbReference type="NCBIfam" id="TIGR00121">
    <property type="entry name" value="birA_ligase"/>
    <property type="match status" value="1"/>
</dbReference>
<organism evidence="3 4">
    <name type="scientific">Flavobacterium saliperosum</name>
    <dbReference type="NCBI Taxonomy" id="329186"/>
    <lineage>
        <taxon>Bacteria</taxon>
        <taxon>Pseudomonadati</taxon>
        <taxon>Bacteroidota</taxon>
        <taxon>Flavobacteriia</taxon>
        <taxon>Flavobacteriales</taxon>
        <taxon>Flavobacteriaceae</taxon>
        <taxon>Flavobacterium</taxon>
    </lineage>
</organism>
<dbReference type="EMBL" id="FMTY01000005">
    <property type="protein sequence ID" value="SCX14401.1"/>
    <property type="molecule type" value="Genomic_DNA"/>
</dbReference>
<sequence length="243" mass="27078">MNIIKLDATPSTNDFLKALLTNQFVENFTVVTAENQTSGRGQMGAKWEVESGKNLTFSVLVKDVLVEITSIFHLNVLVAVSITEALQRFTISNLAIKWPNDILAENKKIAGVLIENSLKSNGEIFSVVGIGLNVNQKNFDDLPKATSLSCILNHDLDKEAVLVSIIQNLKRNVALLQIGDYDKFWEAYNQKLFKKGIPMPFEDKNGVRFMGIIQGVTANGKLEVLLDNDSLKTFDIKEVQMLY</sequence>
<protein>
    <submittedName>
        <fullName evidence="3">BirA family transcriptional regulator, biotin operon repressor / biotin-[acetyl-CoA-carboxylase] ligase</fullName>
    </submittedName>
</protein>
<dbReference type="SUPFAM" id="SSF55681">
    <property type="entry name" value="Class II aaRS and biotin synthetases"/>
    <property type="match status" value="1"/>
</dbReference>
<dbReference type="InterPro" id="IPR004143">
    <property type="entry name" value="BPL_LPL_catalytic"/>
</dbReference>
<dbReference type="InterPro" id="IPR004408">
    <property type="entry name" value="Biotin_CoA_COase_ligase"/>
</dbReference>